<comment type="caution">
    <text evidence="1">The sequence shown here is derived from an EMBL/GenBank/DDBJ whole genome shotgun (WGS) entry which is preliminary data.</text>
</comment>
<proteinExistence type="predicted"/>
<reference evidence="1" key="1">
    <citation type="submission" date="2022-08" db="EMBL/GenBank/DDBJ databases">
        <title>Genome sequencing of Pelomonas sp. UHG3.</title>
        <authorList>
            <person name="So Y."/>
        </authorList>
    </citation>
    <scope>NUCLEOTIDE SEQUENCE</scope>
    <source>
        <strain evidence="1">UHG3</strain>
    </source>
</reference>
<sequence length="343" mass="38024">MALIRWTRAALAGLLAASAWGAQAQSVAVPAAAAPRVLADTVYDGASEALFWGDWDELERLYAAARQDLQRAEEGGLASCRFGHGIWRSYAGESVAYHEAVAANTLAWARSRPQSPLAHAVHLQALVDLAWYHRGGGFANTVSDQRFADFKAKLNDALAYVKAHGDVMGRDNFYIRPLLTLLRGMGVGLRQQLEIARKGLRQHATDDCVYLAALPSLLPKWGGDPDVLERWVRESMKGLPEKDALRRYVRLYNAATDGDYEQSLFEATAARWPLMRDGLRAILEESPRSRYWQNRLAYFACMVKDRETAVPALEAVGTAVDAEAWGPTGQRNHQSCKRWALQG</sequence>
<name>A0ACC6CAE5_9BURK</name>
<gene>
    <name evidence="1" type="ORF">NYO99_09745</name>
</gene>
<accession>A0ACC6CAE5</accession>
<organism evidence="1 2">
    <name type="scientific">Roseateles hydrophilus</name>
    <dbReference type="NCBI Taxonomy" id="2975054"/>
    <lineage>
        <taxon>Bacteria</taxon>
        <taxon>Pseudomonadati</taxon>
        <taxon>Pseudomonadota</taxon>
        <taxon>Betaproteobacteria</taxon>
        <taxon>Burkholderiales</taxon>
        <taxon>Sphaerotilaceae</taxon>
        <taxon>Roseateles</taxon>
    </lineage>
</organism>
<protein>
    <submittedName>
        <fullName evidence="1">Uncharacterized protein</fullName>
    </submittedName>
</protein>
<keyword evidence="2" id="KW-1185">Reference proteome</keyword>
<evidence type="ECO:0000313" key="2">
    <source>
        <dbReference type="Proteomes" id="UP001076464"/>
    </source>
</evidence>
<dbReference type="Proteomes" id="UP001076464">
    <property type="component" value="Unassembled WGS sequence"/>
</dbReference>
<dbReference type="EMBL" id="JAPPUY010000002">
    <property type="protein sequence ID" value="MCY4745254.1"/>
    <property type="molecule type" value="Genomic_DNA"/>
</dbReference>
<evidence type="ECO:0000313" key="1">
    <source>
        <dbReference type="EMBL" id="MCY4745254.1"/>
    </source>
</evidence>